<dbReference type="Gene3D" id="3.30.70.3290">
    <property type="match status" value="1"/>
</dbReference>
<gene>
    <name evidence="6" type="ORF">GO495_16805</name>
</gene>
<dbReference type="InterPro" id="IPR016036">
    <property type="entry name" value="Malonyl_transacylase_ACP-bd"/>
</dbReference>
<evidence type="ECO:0000259" key="4">
    <source>
        <dbReference type="PROSITE" id="PS50075"/>
    </source>
</evidence>
<dbReference type="GO" id="GO:0004312">
    <property type="term" value="F:fatty acid synthase activity"/>
    <property type="evidence" value="ECO:0007669"/>
    <property type="project" value="TreeGrafter"/>
</dbReference>
<evidence type="ECO:0000313" key="7">
    <source>
        <dbReference type="Proteomes" id="UP000468388"/>
    </source>
</evidence>
<dbReference type="SUPFAM" id="SSF55048">
    <property type="entry name" value="Probable ACP-binding domain of malonyl-CoA ACP transacylase"/>
    <property type="match status" value="1"/>
</dbReference>
<dbReference type="Gene3D" id="3.40.50.720">
    <property type="entry name" value="NAD(P)-binding Rossmann-like Domain"/>
    <property type="match status" value="1"/>
</dbReference>
<reference evidence="6 7" key="1">
    <citation type="submission" date="2019-12" db="EMBL/GenBank/DDBJ databases">
        <title>The draft genomic sequence of strain Chitinophaga oryziterrae JCM 16595.</title>
        <authorList>
            <person name="Zhang X."/>
        </authorList>
    </citation>
    <scope>NUCLEOTIDE SEQUENCE [LARGE SCALE GENOMIC DNA]</scope>
    <source>
        <strain evidence="6 7">JCM 16595</strain>
    </source>
</reference>
<feature type="domain" description="Carrier" evidence="4">
    <location>
        <begin position="1315"/>
        <end position="1390"/>
    </location>
</feature>
<dbReference type="PANTHER" id="PTHR43775">
    <property type="entry name" value="FATTY ACID SYNTHASE"/>
    <property type="match status" value="1"/>
</dbReference>
<dbReference type="Gene3D" id="3.40.47.10">
    <property type="match status" value="1"/>
</dbReference>
<dbReference type="InterPro" id="IPR057326">
    <property type="entry name" value="KR_dom"/>
</dbReference>
<keyword evidence="3 6" id="KW-0808">Transferase</keyword>
<dbReference type="InterPro" id="IPR016039">
    <property type="entry name" value="Thiolase-like"/>
</dbReference>
<dbReference type="PROSITE" id="PS00012">
    <property type="entry name" value="PHOSPHOPANTETHEINE"/>
    <property type="match status" value="1"/>
</dbReference>
<dbReference type="Pfam" id="PF00109">
    <property type="entry name" value="ketoacyl-synt"/>
    <property type="match status" value="1"/>
</dbReference>
<comment type="caution">
    <text evidence="6">The sequence shown here is derived from an EMBL/GenBank/DDBJ whole genome shotgun (WGS) entry which is preliminary data.</text>
</comment>
<dbReference type="InterPro" id="IPR009081">
    <property type="entry name" value="PP-bd_ACP"/>
</dbReference>
<dbReference type="SUPFAM" id="SSF51735">
    <property type="entry name" value="NAD(P)-binding Rossmann-fold domains"/>
    <property type="match status" value="2"/>
</dbReference>
<dbReference type="GO" id="GO:0004315">
    <property type="term" value="F:3-oxoacyl-[acyl-carrier-protein] synthase activity"/>
    <property type="evidence" value="ECO:0007669"/>
    <property type="project" value="InterPro"/>
</dbReference>
<dbReference type="SUPFAM" id="SSF47336">
    <property type="entry name" value="ACP-like"/>
    <property type="match status" value="1"/>
</dbReference>
<dbReference type="RefSeq" id="WP_157300880.1">
    <property type="nucleotide sequence ID" value="NZ_BAAAZB010000005.1"/>
</dbReference>
<dbReference type="Pfam" id="PF08659">
    <property type="entry name" value="KR"/>
    <property type="match status" value="1"/>
</dbReference>
<dbReference type="Pfam" id="PF00550">
    <property type="entry name" value="PP-binding"/>
    <property type="match status" value="1"/>
</dbReference>
<keyword evidence="2" id="KW-0597">Phosphoprotein</keyword>
<dbReference type="PANTHER" id="PTHR43775:SF51">
    <property type="entry name" value="INACTIVE PHENOLPHTHIOCEROL SYNTHESIS POLYKETIDE SYNTHASE TYPE I PKS1-RELATED"/>
    <property type="match status" value="1"/>
</dbReference>
<dbReference type="Gene3D" id="1.10.1200.10">
    <property type="entry name" value="ACP-like"/>
    <property type="match status" value="1"/>
</dbReference>
<feature type="domain" description="Ketosynthase family 3 (KS3)" evidence="5">
    <location>
        <begin position="6"/>
        <end position="431"/>
    </location>
</feature>
<dbReference type="Pfam" id="PF16197">
    <property type="entry name" value="KAsynt_C_assoc"/>
    <property type="match status" value="1"/>
</dbReference>
<dbReference type="SMART" id="SM00823">
    <property type="entry name" value="PKS_PP"/>
    <property type="match status" value="1"/>
</dbReference>
<dbReference type="Proteomes" id="UP000468388">
    <property type="component" value="Unassembled WGS sequence"/>
</dbReference>
<keyword evidence="6" id="KW-0012">Acyltransferase</keyword>
<dbReference type="CDD" id="cd00833">
    <property type="entry name" value="PKS"/>
    <property type="match status" value="1"/>
</dbReference>
<dbReference type="Pfam" id="PF02801">
    <property type="entry name" value="Ketoacyl-synt_C"/>
    <property type="match status" value="1"/>
</dbReference>
<dbReference type="InterPro" id="IPR020841">
    <property type="entry name" value="PKS_Beta-ketoAc_synthase_dom"/>
</dbReference>
<name>A0A6N8JAS5_9BACT</name>
<dbReference type="InterPro" id="IPR006162">
    <property type="entry name" value="Ppantetheine_attach_site"/>
</dbReference>
<dbReference type="InterPro" id="IPR018201">
    <property type="entry name" value="Ketoacyl_synth_AS"/>
</dbReference>
<evidence type="ECO:0000256" key="3">
    <source>
        <dbReference type="ARBA" id="ARBA00022679"/>
    </source>
</evidence>
<dbReference type="InterPro" id="IPR014030">
    <property type="entry name" value="Ketoacyl_synth_N"/>
</dbReference>
<protein>
    <submittedName>
        <fullName evidence="6">Acyltransferase domain-containing protein</fullName>
    </submittedName>
</protein>
<evidence type="ECO:0000256" key="1">
    <source>
        <dbReference type="ARBA" id="ARBA00022450"/>
    </source>
</evidence>
<dbReference type="InterPro" id="IPR036736">
    <property type="entry name" value="ACP-like_sf"/>
</dbReference>
<accession>A0A6N8JAS5</accession>
<dbReference type="InterPro" id="IPR020806">
    <property type="entry name" value="PKS_PP-bd"/>
</dbReference>
<dbReference type="PROSITE" id="PS50075">
    <property type="entry name" value="CARRIER"/>
    <property type="match status" value="1"/>
</dbReference>
<sequence>MSNVNKKDIAVIGMSCRFAGADTIEEFWSHLRAGDEMIHFYTPEELKAGNVPASQINDPAFIKARSVVADKTSFDFSFFGYTRDEAALMDPQIRIFHEEVWHALEDAGYDPYVYTGKIGLFAGASDHLNWLANAMISGMGSQVDPFYAGLLANKHFLPTLIAYKLNLRGPAYYINTACSTSLTAIHMACRNLLMQECNMAVAGAVRIDSSQSAGYHYQQGMIYSADGHCRTFDAASSGTISGEGAGIVVLKRLEDALRDNDRIYAVVKSSAVNNDGNRKVGYTAPSPEGQAECIRLAHRLAGIGAETVGYLEAHGTATQLGDPVEILALNEAFGHNKEKHCAIGAVKSNMGHLDTAAGMAGFIKTVLSLYHKELPPSLHFNQPNPAIDFDGGPFYVNKTLQSWQRFADTPLRAGVSAFGIGGTNAHIVLEEASAIVQRLTVPEEYKLLVCSAKTPGALERQVQALQSVLEAKKGSLEDIAFSLRLRHHFRYRKSVTARTREEGLAALLDYTPDVLPAPKRTRLIFMFPGQGAQYLNMGRDLYTQLPVFKKWIDEGCTLLEKATGENYLELLYPAHGTSADATHLNHTRYTQPLLFVFEYALYQQLDHWGIHPDQMIGHSLGELVAACCSGVFSFSDGIKMVLQRAALMAQQPGGVMLGINHSASLIKPLLGNETDLAAVNGPTYCVASGTEKGIAALTVSLQQQGVSATRLRTSHAFHSFMMEPAVKAFSDQVSTIKLSAATIPFISNISGQVAGTEVTDPAYWGKHIRETVNFFAGINTLSSAGNDAIYLEVGPGNTLSNFCKHTGAPVVNLLRHPQEQKDDTGYLLTRIGKLWEQGVEICWKNFSAGAKVGLPGYSFDKHDFPAAADLRMLLQQYIQQDKKVPIEEWFYIPGWKRGILPQKQTALPQEVILFSDESVFASQLKQYLTGKGHVVKEVLKGNTFPPAETSSCIIYLWDLQSATVAEECFNTLLQISKIFEKSIYYITDRLYPIMDEGQGTSSTAATAAGLIKVLAQETPLLSFLHLDISLEEDPVITLASIYKELISVPESSLVALRRQQRWIRQYEKVATTAVNTVVKKNGTYIITGGLGNVGITLAEHLLTQYDATVHLIGRTVLTTPDNKWNELKRLESLSGKVIYHAADVADIHQLSTLTGQLGEINGVIHAAGNVNPLSFKPVLFTDTCAEHFDPKIKGLLNIYTLFKDRQLDFVWITSSLSAVLGGLTYSTYTAANLFMDHFVAAHHMGNWVTVDLDGIGDNRITKEELVNVFERSFSLKGFPNLVVSVSPLQERIDKYSIAQPVVTPLQKKSIIKKEFVLTPVEEEMLQLWQSFFGQEDLGPDDDFFDLGGDSLKAMTLTGKIHRVFHVQLPVETIFKHPDVRSLSTEVEIAIGMQQLPTVAVSSKNIKELTI</sequence>
<dbReference type="PROSITE" id="PS00606">
    <property type="entry name" value="KS3_1"/>
    <property type="match status" value="1"/>
</dbReference>
<dbReference type="InterPro" id="IPR013968">
    <property type="entry name" value="PKS_KR"/>
</dbReference>
<dbReference type="SMART" id="SM01294">
    <property type="entry name" value="PKS_PP_betabranch"/>
    <property type="match status" value="1"/>
</dbReference>
<keyword evidence="7" id="KW-1185">Reference proteome</keyword>
<dbReference type="InterPro" id="IPR036291">
    <property type="entry name" value="NAD(P)-bd_dom_sf"/>
</dbReference>
<dbReference type="SMART" id="SM00822">
    <property type="entry name" value="PKS_KR"/>
    <property type="match status" value="1"/>
</dbReference>
<dbReference type="SUPFAM" id="SSF53901">
    <property type="entry name" value="Thiolase-like"/>
    <property type="match status" value="1"/>
</dbReference>
<evidence type="ECO:0000313" key="6">
    <source>
        <dbReference type="EMBL" id="MVT42253.1"/>
    </source>
</evidence>
<dbReference type="PROSITE" id="PS52004">
    <property type="entry name" value="KS3_2"/>
    <property type="match status" value="1"/>
</dbReference>
<dbReference type="InterPro" id="IPR050091">
    <property type="entry name" value="PKS_NRPS_Biosynth_Enz"/>
</dbReference>
<dbReference type="InterPro" id="IPR016035">
    <property type="entry name" value="Acyl_Trfase/lysoPLipase"/>
</dbReference>
<organism evidence="6 7">
    <name type="scientific">Chitinophaga oryziterrae</name>
    <dbReference type="NCBI Taxonomy" id="1031224"/>
    <lineage>
        <taxon>Bacteria</taxon>
        <taxon>Pseudomonadati</taxon>
        <taxon>Bacteroidota</taxon>
        <taxon>Chitinophagia</taxon>
        <taxon>Chitinophagales</taxon>
        <taxon>Chitinophagaceae</taxon>
        <taxon>Chitinophaga</taxon>
    </lineage>
</organism>
<evidence type="ECO:0000259" key="5">
    <source>
        <dbReference type="PROSITE" id="PS52004"/>
    </source>
</evidence>
<dbReference type="GO" id="GO:0006633">
    <property type="term" value="P:fatty acid biosynthetic process"/>
    <property type="evidence" value="ECO:0007669"/>
    <property type="project" value="InterPro"/>
</dbReference>
<dbReference type="InterPro" id="IPR014043">
    <property type="entry name" value="Acyl_transferase_dom"/>
</dbReference>
<dbReference type="GO" id="GO:0031177">
    <property type="term" value="F:phosphopantetheine binding"/>
    <property type="evidence" value="ECO:0007669"/>
    <property type="project" value="InterPro"/>
</dbReference>
<dbReference type="Gene3D" id="3.40.366.10">
    <property type="entry name" value="Malonyl-Coenzyme A Acyl Carrier Protein, domain 2"/>
    <property type="match status" value="1"/>
</dbReference>
<dbReference type="Gene3D" id="3.30.70.250">
    <property type="entry name" value="Malonyl-CoA ACP transacylase, ACP-binding"/>
    <property type="match status" value="1"/>
</dbReference>
<keyword evidence="1" id="KW-0596">Phosphopantetheine</keyword>
<dbReference type="SUPFAM" id="SSF52151">
    <property type="entry name" value="FabD/lysophospholipase-like"/>
    <property type="match status" value="1"/>
</dbReference>
<dbReference type="OrthoDB" id="9778690at2"/>
<proteinExistence type="predicted"/>
<dbReference type="SMART" id="SM00827">
    <property type="entry name" value="PKS_AT"/>
    <property type="match status" value="1"/>
</dbReference>
<dbReference type="EMBL" id="WRXO01000004">
    <property type="protein sequence ID" value="MVT42253.1"/>
    <property type="molecule type" value="Genomic_DNA"/>
</dbReference>
<dbReference type="InterPro" id="IPR032821">
    <property type="entry name" value="PKS_assoc"/>
</dbReference>
<dbReference type="InterPro" id="IPR014031">
    <property type="entry name" value="Ketoacyl_synth_C"/>
</dbReference>
<dbReference type="Pfam" id="PF00698">
    <property type="entry name" value="Acyl_transf_1"/>
    <property type="match status" value="1"/>
</dbReference>
<dbReference type="SMART" id="SM00825">
    <property type="entry name" value="PKS_KS"/>
    <property type="match status" value="1"/>
</dbReference>
<evidence type="ECO:0000256" key="2">
    <source>
        <dbReference type="ARBA" id="ARBA00022553"/>
    </source>
</evidence>
<dbReference type="InterPro" id="IPR001227">
    <property type="entry name" value="Ac_transferase_dom_sf"/>
</dbReference>